<evidence type="ECO:0000256" key="11">
    <source>
        <dbReference type="SAM" id="Phobius"/>
    </source>
</evidence>
<dbReference type="SMART" id="SM00283">
    <property type="entry name" value="MA"/>
    <property type="match status" value="1"/>
</dbReference>
<dbReference type="PANTHER" id="PTHR32089">
    <property type="entry name" value="METHYL-ACCEPTING CHEMOTAXIS PROTEIN MCPB"/>
    <property type="match status" value="1"/>
</dbReference>
<dbReference type="PANTHER" id="PTHR32089:SF112">
    <property type="entry name" value="LYSOZYME-LIKE PROTEIN-RELATED"/>
    <property type="match status" value="1"/>
</dbReference>
<evidence type="ECO:0000256" key="2">
    <source>
        <dbReference type="ARBA" id="ARBA00022553"/>
    </source>
</evidence>
<dbReference type="InterPro" id="IPR013656">
    <property type="entry name" value="PAS_4"/>
</dbReference>
<feature type="domain" description="PAS" evidence="13">
    <location>
        <begin position="396"/>
        <end position="438"/>
    </location>
</feature>
<keyword evidence="11" id="KW-0472">Membrane</keyword>
<gene>
    <name evidence="14" type="ORF">KL86DPRO_11694</name>
</gene>
<evidence type="ECO:0000256" key="5">
    <source>
        <dbReference type="ARBA" id="ARBA00022777"/>
    </source>
</evidence>
<protein>
    <submittedName>
        <fullName evidence="14">Methyl-accepting chemotaxis sensory transducer with Pas/Pac sensor</fullName>
    </submittedName>
</protein>
<keyword evidence="3" id="KW-0808">Transferase</keyword>
<evidence type="ECO:0000256" key="7">
    <source>
        <dbReference type="ARBA" id="ARBA00023012"/>
    </source>
</evidence>
<evidence type="ECO:0000256" key="9">
    <source>
        <dbReference type="ARBA" id="ARBA00029447"/>
    </source>
</evidence>
<proteinExistence type="inferred from homology"/>
<dbReference type="Gene3D" id="1.10.287.950">
    <property type="entry name" value="Methyl-accepting chemotaxis protein"/>
    <property type="match status" value="1"/>
</dbReference>
<organism evidence="14">
    <name type="scientific">uncultured delta proteobacterium</name>
    <dbReference type="NCBI Taxonomy" id="34034"/>
    <lineage>
        <taxon>Bacteria</taxon>
        <taxon>Deltaproteobacteria</taxon>
        <taxon>environmental samples</taxon>
    </lineage>
</organism>
<dbReference type="GO" id="GO:0000160">
    <property type="term" value="P:phosphorelay signal transduction system"/>
    <property type="evidence" value="ECO:0007669"/>
    <property type="project" value="UniProtKB-KW"/>
</dbReference>
<dbReference type="Pfam" id="PF08448">
    <property type="entry name" value="PAS_4"/>
    <property type="match status" value="1"/>
</dbReference>
<dbReference type="InterPro" id="IPR000014">
    <property type="entry name" value="PAS"/>
</dbReference>
<dbReference type="GO" id="GO:0006935">
    <property type="term" value="P:chemotaxis"/>
    <property type="evidence" value="ECO:0007669"/>
    <property type="project" value="UniProtKB-ARBA"/>
</dbReference>
<dbReference type="SUPFAM" id="SSF58104">
    <property type="entry name" value="Methyl-accepting chemotaxis protein (MCP) signaling domain"/>
    <property type="match status" value="1"/>
</dbReference>
<keyword evidence="6" id="KW-0067">ATP-binding</keyword>
<evidence type="ECO:0000256" key="8">
    <source>
        <dbReference type="ARBA" id="ARBA00023224"/>
    </source>
</evidence>
<dbReference type="InterPro" id="IPR004089">
    <property type="entry name" value="MCPsignal_dom"/>
</dbReference>
<comment type="similarity">
    <text evidence="9">Belongs to the methyl-accepting chemotaxis (MCP) protein family.</text>
</comment>
<dbReference type="Pfam" id="PF00015">
    <property type="entry name" value="MCPsignal"/>
    <property type="match status" value="1"/>
</dbReference>
<evidence type="ECO:0000256" key="3">
    <source>
        <dbReference type="ARBA" id="ARBA00022679"/>
    </source>
</evidence>
<dbReference type="InterPro" id="IPR029150">
    <property type="entry name" value="dCache_3"/>
</dbReference>
<feature type="transmembrane region" description="Helical" evidence="11">
    <location>
        <begin position="320"/>
        <end position="343"/>
    </location>
</feature>
<keyword evidence="11" id="KW-1133">Transmembrane helix</keyword>
<dbReference type="CDD" id="cd11386">
    <property type="entry name" value="MCP_signal"/>
    <property type="match status" value="1"/>
</dbReference>
<reference evidence="14" key="1">
    <citation type="submission" date="2016-04" db="EMBL/GenBank/DDBJ databases">
        <authorList>
            <person name="Evans L.H."/>
            <person name="Alamgir A."/>
            <person name="Owens N."/>
            <person name="Weber N.D."/>
            <person name="Virtaneva K."/>
            <person name="Barbian K."/>
            <person name="Babar A."/>
            <person name="Rosenke K."/>
        </authorList>
    </citation>
    <scope>NUCLEOTIDE SEQUENCE</scope>
    <source>
        <strain evidence="14">86</strain>
    </source>
</reference>
<dbReference type="GO" id="GO:0016301">
    <property type="term" value="F:kinase activity"/>
    <property type="evidence" value="ECO:0007669"/>
    <property type="project" value="UniProtKB-KW"/>
</dbReference>
<keyword evidence="11" id="KW-0812">Transmembrane</keyword>
<evidence type="ECO:0000259" key="13">
    <source>
        <dbReference type="PROSITE" id="PS50112"/>
    </source>
</evidence>
<keyword evidence="4" id="KW-0547">Nucleotide-binding</keyword>
<feature type="domain" description="Methyl-accepting transducer" evidence="12">
    <location>
        <begin position="536"/>
        <end position="772"/>
    </location>
</feature>
<evidence type="ECO:0000256" key="4">
    <source>
        <dbReference type="ARBA" id="ARBA00022741"/>
    </source>
</evidence>
<dbReference type="InterPro" id="IPR035965">
    <property type="entry name" value="PAS-like_dom_sf"/>
</dbReference>
<evidence type="ECO:0000259" key="12">
    <source>
        <dbReference type="PROSITE" id="PS50111"/>
    </source>
</evidence>
<dbReference type="Pfam" id="PF14827">
    <property type="entry name" value="dCache_3"/>
    <property type="match status" value="1"/>
</dbReference>
<keyword evidence="2" id="KW-0597">Phosphoprotein</keyword>
<dbReference type="NCBIfam" id="TIGR00229">
    <property type="entry name" value="sensory_box"/>
    <property type="match status" value="1"/>
</dbReference>
<dbReference type="InterPro" id="IPR029151">
    <property type="entry name" value="Sensor-like_sf"/>
</dbReference>
<keyword evidence="8 10" id="KW-0807">Transducer</keyword>
<feature type="transmembrane region" description="Helical" evidence="11">
    <location>
        <begin position="7"/>
        <end position="26"/>
    </location>
</feature>
<dbReference type="GO" id="GO:0005524">
    <property type="term" value="F:ATP binding"/>
    <property type="evidence" value="ECO:0007669"/>
    <property type="project" value="UniProtKB-KW"/>
</dbReference>
<dbReference type="EMBL" id="FLUQ01000001">
    <property type="protein sequence ID" value="SBV99934.1"/>
    <property type="molecule type" value="Genomic_DNA"/>
</dbReference>
<dbReference type="CDD" id="cd00130">
    <property type="entry name" value="PAS"/>
    <property type="match status" value="1"/>
</dbReference>
<dbReference type="FunFam" id="1.10.287.950:FF:000001">
    <property type="entry name" value="Methyl-accepting chemotaxis sensory transducer"/>
    <property type="match status" value="1"/>
</dbReference>
<dbReference type="Gene3D" id="3.30.450.20">
    <property type="entry name" value="PAS domain"/>
    <property type="match status" value="1"/>
</dbReference>
<keyword evidence="7" id="KW-0902">Two-component regulatory system</keyword>
<dbReference type="Gene3D" id="6.10.340.10">
    <property type="match status" value="1"/>
</dbReference>
<dbReference type="SUPFAM" id="SSF103190">
    <property type="entry name" value="Sensory domain-like"/>
    <property type="match status" value="1"/>
</dbReference>
<dbReference type="GO" id="GO:0016020">
    <property type="term" value="C:membrane"/>
    <property type="evidence" value="ECO:0007669"/>
    <property type="project" value="UniProtKB-SubCell"/>
</dbReference>
<dbReference type="PROSITE" id="PS50111">
    <property type="entry name" value="CHEMOTAXIS_TRANSDUC_2"/>
    <property type="match status" value="1"/>
</dbReference>
<evidence type="ECO:0000256" key="10">
    <source>
        <dbReference type="PROSITE-ProRule" id="PRU00284"/>
    </source>
</evidence>
<dbReference type="AlphaFoldDB" id="A0A212JKG8"/>
<evidence type="ECO:0000256" key="1">
    <source>
        <dbReference type="ARBA" id="ARBA00004370"/>
    </source>
</evidence>
<name>A0A212JKG8_9DELT</name>
<keyword evidence="5" id="KW-0418">Kinase</keyword>
<comment type="subcellular location">
    <subcellularLocation>
        <location evidence="1">Membrane</location>
    </subcellularLocation>
</comment>
<dbReference type="SUPFAM" id="SSF55785">
    <property type="entry name" value="PYP-like sensor domain (PAS domain)"/>
    <property type="match status" value="1"/>
</dbReference>
<sequence length="806" mass="86641">MKLLWKLAIPQVCIVVCLGFVSFFIISSSFDSMRDRYVHDIVESRFKRINTDIAAGSQRAVDTSALFAQLPVVAEAYAIALAGDIRDESSPESQQAREKLRRDLAPMLQSYATYAGEKLQLHFHLPNGRSLVRLWRDKQTRRKGEWVDISDDLSSFRPTVMDVNKNGKPVMGIELGSGGIALRGVVPVTGPNGKQLGSVETLQSFAPILAASREEGQNDMVLYINAENLSIATALQDPAKNPRIGSFVRATAPKDKGFEAYVTPQLLEAGKSGSQFENHGALTLATLPINDYRGAQIGVLVCAMRTDAISLVAEKAGLTLILALAGMAIAPFLALLLGLRIWAIRPLEAIKAKMQQIAKGWGELAPAPSSKKTDEIGDLDNLFKTFTTKLDSMLEETAGYVSMLNNVPDPIFMVDENFRILRANQAMADAAGVTEEELKTCHCYDKFKTPVCRTPDCPVQKAKKSHGHVEGGIIELHCNGKTSFIKPSSGELRDASGNTMGFVTVASAVTELVNSERAINEQLKRIKSVNAATREAAEQLAGSAKTLGGQFTDVQHAIASQSDRLEETVQAMEHMNDSVRQVARSAADTAEQSQSARERAEQGASIVEESVQAILRVNEQTAKLKDTMHRLGTQADGIGAVLGVISDIADQTNLLALNAAIEAARAGEAGRGFAVVADEVRKLAEKTMEATGEVEKAISTIQQGAQNSVHMVDETGSMVDRASELAAKSGEALHSIVSLTAASSDQVQGIAKAAEEQSATSEQINRAIDEVAAMGRNVTDRMDTSARTVGELATLAGRLDDLSRNA</sequence>
<dbReference type="PROSITE" id="PS50112">
    <property type="entry name" value="PAS"/>
    <property type="match status" value="1"/>
</dbReference>
<evidence type="ECO:0000256" key="6">
    <source>
        <dbReference type="ARBA" id="ARBA00022840"/>
    </source>
</evidence>
<evidence type="ECO:0000313" key="14">
    <source>
        <dbReference type="EMBL" id="SBV99934.1"/>
    </source>
</evidence>
<accession>A0A212JKG8</accession>